<dbReference type="GO" id="GO:0043138">
    <property type="term" value="F:3'-5' DNA helicase activity"/>
    <property type="evidence" value="ECO:0007669"/>
    <property type="project" value="TreeGrafter"/>
</dbReference>
<gene>
    <name evidence="8" type="ORF">ATL51_0980</name>
</gene>
<dbReference type="PANTHER" id="PTHR11070">
    <property type="entry name" value="UVRD / RECB / PCRA DNA HELICASE FAMILY MEMBER"/>
    <property type="match status" value="1"/>
</dbReference>
<sequence>MYVPPVEDPRAVPEPTSAAGSPAAAADPAAPVDPELAHEQSYVAMLYEQLEDRRRDTARRLADTLREETVGTPQAITQRDAAAEMLTDRLAGLRAAEHGLAFGRLDADDGEIRYVGRIGLLDEDNEYEPLLMDWRAPAARPFYTATAANPEGMRRRRHLRTRLRQVVAVDDEPLNLAEMTEAERARSGSGLTSEAALLAAVSSARTGRMGDIVATIQGEQDRIIRSKPSGVLVVQGGPGTGKTAVALHRAAYLLYTHRDRLARRGVLVVGPNPTFLRYIGQVLPSLGETSVVLGTVAQLFPGLDARRTESAAAAELKGRAEMAPVIAAAVRDRQQLPRTPVELVVEQQRVVLDRDTVAQARTRARRSRKPHNEARRIFRKELLRLLAQQVARRVGGGESGLLDRRDVDDIRDELAESAEVATQLEELWPTLSPEQLLTDLFADRRRLNSVARRIPAPERALLERPAPDADVPPDLRWTPADVALLDEAAELLGDDGAARAAAEAAALREEVEYAQGVLDVLDLEEDLDPELLRATDIIDADRLAERMQVSRYDSTAERAAADREWTYGHVIVDEAQELSAMAWRMVMRRAPARSMTLVGDIAQTGDRGGAGSWDEVLSPFVARRWRLEQLTVNYRTPSEIADVADDVLAEIDASLRPPSSVRSTGVPPWAAALPAGADGDRVLAERVRAERDAVDDGRTVVLAPLARLDRVRAALDAAGLTTPGPAEGESELDAPVVVLPVAASKGLEFDAVVVVEPQEMLDESPRGLNDLYVAITRATQRLGVLHSGDLPPVLKRIGRAG</sequence>
<evidence type="ECO:0000256" key="6">
    <source>
        <dbReference type="SAM" id="MobiDB-lite"/>
    </source>
</evidence>
<keyword evidence="2 5" id="KW-0378">Hydrolase</keyword>
<comment type="caution">
    <text evidence="8">The sequence shown here is derived from an EMBL/GenBank/DDBJ whole genome shotgun (WGS) entry which is preliminary data.</text>
</comment>
<feature type="binding site" evidence="5">
    <location>
        <begin position="236"/>
        <end position="243"/>
    </location>
    <ligand>
        <name>ATP</name>
        <dbReference type="ChEBI" id="CHEBI:30616"/>
    </ligand>
</feature>
<reference evidence="8 9" key="1">
    <citation type="submission" date="2017-11" db="EMBL/GenBank/DDBJ databases">
        <title>Sequencing the genomes of 1000 actinobacteria strains.</title>
        <authorList>
            <person name="Klenk H.-P."/>
        </authorList>
    </citation>
    <scope>NUCLEOTIDE SEQUENCE [LARGE SCALE GENOMIC DNA]</scope>
    <source>
        <strain evidence="8 9">DSM 44104</strain>
    </source>
</reference>
<keyword evidence="1 5" id="KW-0547">Nucleotide-binding</keyword>
<evidence type="ECO:0000313" key="9">
    <source>
        <dbReference type="Proteomes" id="UP000232453"/>
    </source>
</evidence>
<dbReference type="GO" id="GO:0016787">
    <property type="term" value="F:hydrolase activity"/>
    <property type="evidence" value="ECO:0007669"/>
    <property type="project" value="UniProtKB-UniRule"/>
</dbReference>
<dbReference type="GO" id="GO:0005829">
    <property type="term" value="C:cytosol"/>
    <property type="evidence" value="ECO:0007669"/>
    <property type="project" value="TreeGrafter"/>
</dbReference>
<dbReference type="Pfam" id="PF13538">
    <property type="entry name" value="UvrD_C_2"/>
    <property type="match status" value="1"/>
</dbReference>
<dbReference type="GO" id="GO:0003677">
    <property type="term" value="F:DNA binding"/>
    <property type="evidence" value="ECO:0007669"/>
    <property type="project" value="InterPro"/>
</dbReference>
<evidence type="ECO:0000256" key="4">
    <source>
        <dbReference type="ARBA" id="ARBA00022840"/>
    </source>
</evidence>
<dbReference type="EMBL" id="PHUJ01000003">
    <property type="protein sequence ID" value="PKB29350.1"/>
    <property type="molecule type" value="Genomic_DNA"/>
</dbReference>
<evidence type="ECO:0000259" key="7">
    <source>
        <dbReference type="PROSITE" id="PS51198"/>
    </source>
</evidence>
<dbReference type="InterPro" id="IPR027417">
    <property type="entry name" value="P-loop_NTPase"/>
</dbReference>
<dbReference type="PROSITE" id="PS51198">
    <property type="entry name" value="UVRD_HELICASE_ATP_BIND"/>
    <property type="match status" value="1"/>
</dbReference>
<accession>A0AA44ZNA1</accession>
<dbReference type="InterPro" id="IPR000212">
    <property type="entry name" value="DNA_helicase_UvrD/REP"/>
</dbReference>
<dbReference type="AlphaFoldDB" id="A0AA44ZNA1"/>
<organism evidence="8 9">
    <name type="scientific">Pseudonocardia alni</name>
    <name type="common">Amycolata alni</name>
    <dbReference type="NCBI Taxonomy" id="33907"/>
    <lineage>
        <taxon>Bacteria</taxon>
        <taxon>Bacillati</taxon>
        <taxon>Actinomycetota</taxon>
        <taxon>Actinomycetes</taxon>
        <taxon>Pseudonocardiales</taxon>
        <taxon>Pseudonocardiaceae</taxon>
        <taxon>Pseudonocardia</taxon>
    </lineage>
</organism>
<evidence type="ECO:0000256" key="3">
    <source>
        <dbReference type="ARBA" id="ARBA00022806"/>
    </source>
</evidence>
<dbReference type="GO" id="GO:0000725">
    <property type="term" value="P:recombinational repair"/>
    <property type="evidence" value="ECO:0007669"/>
    <property type="project" value="TreeGrafter"/>
</dbReference>
<evidence type="ECO:0000256" key="1">
    <source>
        <dbReference type="ARBA" id="ARBA00022741"/>
    </source>
</evidence>
<dbReference type="InterPro" id="IPR014016">
    <property type="entry name" value="UvrD-like_ATP-bd"/>
</dbReference>
<feature type="compositionally biased region" description="Low complexity" evidence="6">
    <location>
        <begin position="13"/>
        <end position="32"/>
    </location>
</feature>
<proteinExistence type="predicted"/>
<evidence type="ECO:0000256" key="2">
    <source>
        <dbReference type="ARBA" id="ARBA00022801"/>
    </source>
</evidence>
<name>A0AA44ZNA1_PSEA5</name>
<dbReference type="GO" id="GO:0005524">
    <property type="term" value="F:ATP binding"/>
    <property type="evidence" value="ECO:0007669"/>
    <property type="project" value="UniProtKB-UniRule"/>
</dbReference>
<keyword evidence="3 5" id="KW-0347">Helicase</keyword>
<keyword evidence="4 5" id="KW-0067">ATP-binding</keyword>
<dbReference type="Proteomes" id="UP000232453">
    <property type="component" value="Unassembled WGS sequence"/>
</dbReference>
<dbReference type="InterPro" id="IPR027785">
    <property type="entry name" value="UvrD-like_helicase_C"/>
</dbReference>
<feature type="domain" description="UvrD-like helicase ATP-binding" evidence="7">
    <location>
        <begin position="215"/>
        <end position="637"/>
    </location>
</feature>
<dbReference type="SUPFAM" id="SSF52540">
    <property type="entry name" value="P-loop containing nucleoside triphosphate hydrolases"/>
    <property type="match status" value="1"/>
</dbReference>
<dbReference type="PANTHER" id="PTHR11070:SF45">
    <property type="entry name" value="DNA 3'-5' HELICASE"/>
    <property type="match status" value="1"/>
</dbReference>
<dbReference type="Gene3D" id="3.40.50.300">
    <property type="entry name" value="P-loop containing nucleotide triphosphate hydrolases"/>
    <property type="match status" value="3"/>
</dbReference>
<feature type="region of interest" description="Disordered" evidence="6">
    <location>
        <begin position="1"/>
        <end position="32"/>
    </location>
</feature>
<evidence type="ECO:0000256" key="5">
    <source>
        <dbReference type="PROSITE-ProRule" id="PRU00560"/>
    </source>
</evidence>
<evidence type="ECO:0000313" key="8">
    <source>
        <dbReference type="EMBL" id="PKB29350.1"/>
    </source>
</evidence>
<protein>
    <submittedName>
        <fullName evidence="8">DNA helicase IV</fullName>
    </submittedName>
</protein>